<gene>
    <name evidence="1" type="ORF">KHA94_13430</name>
</gene>
<proteinExistence type="predicted"/>
<keyword evidence="2" id="KW-1185">Reference proteome</keyword>
<protein>
    <submittedName>
        <fullName evidence="1">Uncharacterized protein</fullName>
    </submittedName>
</protein>
<comment type="caution">
    <text evidence="1">The sequence shown here is derived from an EMBL/GenBank/DDBJ whole genome shotgun (WGS) entry which is preliminary data.</text>
</comment>
<evidence type="ECO:0000313" key="2">
    <source>
        <dbReference type="Proteomes" id="UP000681027"/>
    </source>
</evidence>
<dbReference type="RefSeq" id="WP_213102644.1">
    <property type="nucleotide sequence ID" value="NZ_JAGYPM010000003.1"/>
</dbReference>
<accession>A0ABS5NTM6</accession>
<dbReference type="Proteomes" id="UP000681027">
    <property type="component" value="Unassembled WGS sequence"/>
</dbReference>
<reference evidence="1 2" key="1">
    <citation type="submission" date="2021-05" db="EMBL/GenBank/DDBJ databases">
        <title>Novel Bacillus species.</title>
        <authorList>
            <person name="Liu G."/>
        </authorList>
    </citation>
    <scope>NUCLEOTIDE SEQUENCE [LARGE SCALE GENOMIC DNA]</scope>
    <source>
        <strain evidence="1 2">FJAT-49705</strain>
    </source>
</reference>
<organism evidence="1 2">
    <name type="scientific">Cytobacillus citreus</name>
    <dbReference type="NCBI Taxonomy" id="2833586"/>
    <lineage>
        <taxon>Bacteria</taxon>
        <taxon>Bacillati</taxon>
        <taxon>Bacillota</taxon>
        <taxon>Bacilli</taxon>
        <taxon>Bacillales</taxon>
        <taxon>Bacillaceae</taxon>
        <taxon>Cytobacillus</taxon>
    </lineage>
</organism>
<sequence length="130" mass="14620">MAMNETSPLKYQLNNSFRNLIPLVLTFPSSSSYPHNELYGELVFEFWRWKSNDGMGGNVGGGTNLKGWLSAKQLTSDSQNLLYEEYNMIFPLRINGKAPYQIGLSNTRSGGFTRGTIEVWGVPFKEGELT</sequence>
<dbReference type="EMBL" id="JAGYPM010000003">
    <property type="protein sequence ID" value="MBS4191185.1"/>
    <property type="molecule type" value="Genomic_DNA"/>
</dbReference>
<name>A0ABS5NTM6_9BACI</name>
<evidence type="ECO:0000313" key="1">
    <source>
        <dbReference type="EMBL" id="MBS4191185.1"/>
    </source>
</evidence>